<keyword evidence="4" id="KW-1185">Reference proteome</keyword>
<dbReference type="PANTHER" id="PTHR11909">
    <property type="entry name" value="CASEIN KINASE-RELATED"/>
    <property type="match status" value="1"/>
</dbReference>
<dbReference type="InterPro" id="IPR000719">
    <property type="entry name" value="Prot_kinase_dom"/>
</dbReference>
<evidence type="ECO:0000256" key="1">
    <source>
        <dbReference type="ARBA" id="ARBA00012513"/>
    </source>
</evidence>
<dbReference type="STRING" id="131310.A0A0N4Z1W3"/>
<reference evidence="5" key="1">
    <citation type="submission" date="2017-02" db="UniProtKB">
        <authorList>
            <consortium name="WormBaseParasite"/>
        </authorList>
    </citation>
    <scope>IDENTIFICATION</scope>
</reference>
<protein>
    <recommendedName>
        <fullName evidence="1">non-specific serine/threonine protein kinase</fullName>
        <ecNumber evidence="1">2.7.11.1</ecNumber>
    </recommendedName>
</protein>
<dbReference type="InterPro" id="IPR050235">
    <property type="entry name" value="CK1_Ser-Thr_kinase"/>
</dbReference>
<evidence type="ECO:0000256" key="2">
    <source>
        <dbReference type="SAM" id="MobiDB-lite"/>
    </source>
</evidence>
<dbReference type="GO" id="GO:0004674">
    <property type="term" value="F:protein serine/threonine kinase activity"/>
    <property type="evidence" value="ECO:0007669"/>
    <property type="project" value="UniProtKB-EC"/>
</dbReference>
<dbReference type="InterPro" id="IPR011009">
    <property type="entry name" value="Kinase-like_dom_sf"/>
</dbReference>
<dbReference type="AlphaFoldDB" id="A0A0N4Z1W3"/>
<dbReference type="PROSITE" id="PS00108">
    <property type="entry name" value="PROTEIN_KINASE_ST"/>
    <property type="match status" value="1"/>
</dbReference>
<accession>A0A0N4Z1W3</accession>
<dbReference type="GO" id="GO:0005524">
    <property type="term" value="F:ATP binding"/>
    <property type="evidence" value="ECO:0007669"/>
    <property type="project" value="InterPro"/>
</dbReference>
<feature type="region of interest" description="Disordered" evidence="2">
    <location>
        <begin position="1"/>
        <end position="21"/>
    </location>
</feature>
<feature type="region of interest" description="Disordered" evidence="2">
    <location>
        <begin position="372"/>
        <end position="398"/>
    </location>
</feature>
<proteinExistence type="predicted"/>
<dbReference type="WBParaSite" id="PTRK_0000085900.1">
    <property type="protein sequence ID" value="PTRK_0000085900.1"/>
    <property type="gene ID" value="PTRK_0000085900"/>
</dbReference>
<dbReference type="EC" id="2.7.11.1" evidence="1"/>
<name>A0A0N4Z1W3_PARTI</name>
<dbReference type="Gene3D" id="1.10.510.10">
    <property type="entry name" value="Transferase(Phosphotransferase) domain 1"/>
    <property type="match status" value="1"/>
</dbReference>
<organism evidence="4 5">
    <name type="scientific">Parastrongyloides trichosuri</name>
    <name type="common">Possum-specific nematode worm</name>
    <dbReference type="NCBI Taxonomy" id="131310"/>
    <lineage>
        <taxon>Eukaryota</taxon>
        <taxon>Metazoa</taxon>
        <taxon>Ecdysozoa</taxon>
        <taxon>Nematoda</taxon>
        <taxon>Chromadorea</taxon>
        <taxon>Rhabditida</taxon>
        <taxon>Tylenchina</taxon>
        <taxon>Panagrolaimomorpha</taxon>
        <taxon>Strongyloidoidea</taxon>
        <taxon>Strongyloididae</taxon>
        <taxon>Parastrongyloides</taxon>
    </lineage>
</organism>
<dbReference type="PROSITE" id="PS50011">
    <property type="entry name" value="PROTEIN_KINASE_DOM"/>
    <property type="match status" value="1"/>
</dbReference>
<evidence type="ECO:0000313" key="5">
    <source>
        <dbReference type="WBParaSite" id="PTRK_0000085900.1"/>
    </source>
</evidence>
<dbReference type="InterPro" id="IPR008271">
    <property type="entry name" value="Ser/Thr_kinase_AS"/>
</dbReference>
<feature type="compositionally biased region" description="Polar residues" evidence="2">
    <location>
        <begin position="378"/>
        <end position="388"/>
    </location>
</feature>
<evidence type="ECO:0000313" key="4">
    <source>
        <dbReference type="Proteomes" id="UP000038045"/>
    </source>
</evidence>
<dbReference type="Proteomes" id="UP000038045">
    <property type="component" value="Unplaced"/>
</dbReference>
<sequence length="404" mass="46885">MSDEGRGDCPMTGITSSSSEQQQLPNLMGRLLKKFVIVKKIDEGSFGAIYLARKNSEKGKIKVDEKIDHNNIPENELPEYRVVKAESNYTQGGCGLKIEVQILHKINKIFPKSEQFVKIDTANKRKNYSYIFMPLLGESLKNLVARQPEGRFSDSTWLRISIQALYAVKQLHEIGYIHRDLKPANFVMGHKNDARRCRFVHLIDFGLARQFMYKDKEGNLIYRKPRKNVDFRGTELYCSLSMHYDREQKRIDDIWALLFTLMEMHKSLPWSCVEVNKVEEKKKSTKLVEIINLLPVELGKPFENLNKIEPKHRPNYEEIYSGFRDCMLKNKYSFNDPYDWEVTVNPKAPNMKYYSCMSEQFKSDLLAGLKYPKEEDSSSTPTNNGSQKETGETVDTDLSVCHIY</sequence>
<dbReference type="SMART" id="SM00220">
    <property type="entry name" value="S_TKc"/>
    <property type="match status" value="1"/>
</dbReference>
<evidence type="ECO:0000259" key="3">
    <source>
        <dbReference type="PROSITE" id="PS50011"/>
    </source>
</evidence>
<dbReference type="SUPFAM" id="SSF56112">
    <property type="entry name" value="Protein kinase-like (PK-like)"/>
    <property type="match status" value="1"/>
</dbReference>
<dbReference type="Pfam" id="PF00069">
    <property type="entry name" value="Pkinase"/>
    <property type="match status" value="1"/>
</dbReference>
<feature type="domain" description="Protein kinase" evidence="3">
    <location>
        <begin position="35"/>
        <end position="328"/>
    </location>
</feature>